<evidence type="ECO:0000259" key="8">
    <source>
        <dbReference type="PROSITE" id="PS51760"/>
    </source>
</evidence>
<dbReference type="EC" id="3.2.1.8" evidence="6"/>
<keyword evidence="9" id="KW-0858">Xylan degradation</keyword>
<feature type="active site" description="Nucleophile" evidence="5">
    <location>
        <position position="261"/>
    </location>
</feature>
<dbReference type="PROSITE" id="PS51760">
    <property type="entry name" value="GH10_2"/>
    <property type="match status" value="1"/>
</dbReference>
<dbReference type="InterPro" id="IPR044846">
    <property type="entry name" value="GH10"/>
</dbReference>
<keyword evidence="2 6" id="KW-0119">Carbohydrate metabolism</keyword>
<evidence type="ECO:0000313" key="9">
    <source>
        <dbReference type="EMBL" id="ARN57032.1"/>
    </source>
</evidence>
<keyword evidence="7" id="KW-0732">Signal</keyword>
<evidence type="ECO:0000256" key="3">
    <source>
        <dbReference type="ARBA" id="ARBA00023295"/>
    </source>
</evidence>
<keyword evidence="4 6" id="KW-0624">Polysaccharide degradation</keyword>
<dbReference type="InterPro" id="IPR031158">
    <property type="entry name" value="GH10_AS"/>
</dbReference>
<dbReference type="PANTHER" id="PTHR31490">
    <property type="entry name" value="GLYCOSYL HYDROLASE"/>
    <property type="match status" value="1"/>
</dbReference>
<dbReference type="STRING" id="1941349.STSP1_01427"/>
<dbReference type="SMART" id="SM00633">
    <property type="entry name" value="Glyco_10"/>
    <property type="match status" value="1"/>
</dbReference>
<dbReference type="Gene3D" id="3.20.20.80">
    <property type="entry name" value="Glycosidases"/>
    <property type="match status" value="1"/>
</dbReference>
<dbReference type="PANTHER" id="PTHR31490:SF90">
    <property type="entry name" value="ENDO-1,4-BETA-XYLANASE A"/>
    <property type="match status" value="1"/>
</dbReference>
<organism evidence="9 10">
    <name type="scientific">Sedimentisphaera salicampi</name>
    <dbReference type="NCBI Taxonomy" id="1941349"/>
    <lineage>
        <taxon>Bacteria</taxon>
        <taxon>Pseudomonadati</taxon>
        <taxon>Planctomycetota</taxon>
        <taxon>Phycisphaerae</taxon>
        <taxon>Sedimentisphaerales</taxon>
        <taxon>Sedimentisphaeraceae</taxon>
        <taxon>Sedimentisphaera</taxon>
    </lineage>
</organism>
<keyword evidence="10" id="KW-1185">Reference proteome</keyword>
<comment type="similarity">
    <text evidence="6">Belongs to the glycosyl hydrolase 10 (cellulase F) family.</text>
</comment>
<accession>A0A1W6LMQ6</accession>
<dbReference type="GO" id="GO:0045493">
    <property type="term" value="P:xylan catabolic process"/>
    <property type="evidence" value="ECO:0007669"/>
    <property type="project" value="UniProtKB-KW"/>
</dbReference>
<evidence type="ECO:0000256" key="6">
    <source>
        <dbReference type="RuleBase" id="RU361174"/>
    </source>
</evidence>
<dbReference type="RefSeq" id="WP_085755707.1">
    <property type="nucleotide sequence ID" value="NZ_CP021023.1"/>
</dbReference>
<dbReference type="AlphaFoldDB" id="A0A1W6LMQ6"/>
<evidence type="ECO:0000256" key="1">
    <source>
        <dbReference type="ARBA" id="ARBA00022801"/>
    </source>
</evidence>
<dbReference type="GO" id="GO:0031176">
    <property type="term" value="F:endo-1,4-beta-xylanase activity"/>
    <property type="evidence" value="ECO:0007669"/>
    <property type="project" value="UniProtKB-EC"/>
</dbReference>
<proteinExistence type="inferred from homology"/>
<evidence type="ECO:0000256" key="4">
    <source>
        <dbReference type="ARBA" id="ARBA00023326"/>
    </source>
</evidence>
<dbReference type="EMBL" id="CP021023">
    <property type="protein sequence ID" value="ARN57032.1"/>
    <property type="molecule type" value="Genomic_DNA"/>
</dbReference>
<dbReference type="InterPro" id="IPR001000">
    <property type="entry name" value="GH10_dom"/>
</dbReference>
<protein>
    <recommendedName>
        <fullName evidence="6">Beta-xylanase</fullName>
        <ecNumber evidence="6">3.2.1.8</ecNumber>
    </recommendedName>
</protein>
<dbReference type="Pfam" id="PF00331">
    <property type="entry name" value="Glyco_hydro_10"/>
    <property type="match status" value="1"/>
</dbReference>
<dbReference type="InterPro" id="IPR017853">
    <property type="entry name" value="GH"/>
</dbReference>
<evidence type="ECO:0000313" key="10">
    <source>
        <dbReference type="Proteomes" id="UP000193334"/>
    </source>
</evidence>
<dbReference type="PROSITE" id="PS00591">
    <property type="entry name" value="GH10_1"/>
    <property type="match status" value="1"/>
</dbReference>
<evidence type="ECO:0000256" key="7">
    <source>
        <dbReference type="SAM" id="SignalP"/>
    </source>
</evidence>
<feature type="domain" description="GH10" evidence="8">
    <location>
        <begin position="20"/>
        <end position="367"/>
    </location>
</feature>
<dbReference type="KEGG" id="pbp:STSP1_01427"/>
<keyword evidence="1 6" id="KW-0378">Hydrolase</keyword>
<sequence precursor="true">MRLWFAALFAAVSLCYASEGVSEAKLKNVFKDDFHIGAAVNRSQIYGRDPKAGVLLAEQFSSITPENVMKWSSIHPKPDEYNFEPADKYASIGEENSMFVAGHTLIWHNQTPDWVFENADGSEVSRKELLKRMREHIFKVAGRYKGRVHGWDVVNEAIEDVGSLRNTKWREIIGDDYIAKAFEYAHQAAPDAELYYNDYNMYRSEKRKAAAELAEKLQSRGLRIDGIGIQGHWGLSHPSAAEIQKSIDAFSSLGLKVMITELDLTVLPSAWEHRGADISQNYELRKEINPFPDGLPANMQSKLSNRYQQLFALFTRNSGKISRVTFWGVHDGCSWRNNWPVSGRTDYPLLFNRNCEPKPAFNAVVKAGRK</sequence>
<comment type="catalytic activity">
    <reaction evidence="6">
        <text>Endohydrolysis of (1-&gt;4)-beta-D-xylosidic linkages in xylans.</text>
        <dbReference type="EC" id="3.2.1.8"/>
    </reaction>
</comment>
<reference evidence="10" key="1">
    <citation type="submission" date="2017-04" db="EMBL/GenBank/DDBJ databases">
        <title>Comparative genomics and description of representatives of a novel lineage of planctomycetes thriving in anoxic sediments.</title>
        <authorList>
            <person name="Spring S."/>
            <person name="Bunk B."/>
            <person name="Sproer C."/>
        </authorList>
    </citation>
    <scope>NUCLEOTIDE SEQUENCE [LARGE SCALE GENOMIC DNA]</scope>
    <source>
        <strain evidence="10">ST-PulAB-D4</strain>
    </source>
</reference>
<dbReference type="PRINTS" id="PR00134">
    <property type="entry name" value="GLHYDRLASE10"/>
</dbReference>
<dbReference type="SUPFAM" id="SSF51445">
    <property type="entry name" value="(Trans)glycosidases"/>
    <property type="match status" value="1"/>
</dbReference>
<feature type="signal peptide" evidence="7">
    <location>
        <begin position="1"/>
        <end position="17"/>
    </location>
</feature>
<evidence type="ECO:0000256" key="2">
    <source>
        <dbReference type="ARBA" id="ARBA00023277"/>
    </source>
</evidence>
<feature type="chain" id="PRO_5012822988" description="Beta-xylanase" evidence="7">
    <location>
        <begin position="18"/>
        <end position="370"/>
    </location>
</feature>
<dbReference type="Proteomes" id="UP000193334">
    <property type="component" value="Chromosome"/>
</dbReference>
<name>A0A1W6LMQ6_9BACT</name>
<keyword evidence="3 6" id="KW-0326">Glycosidase</keyword>
<evidence type="ECO:0000256" key="5">
    <source>
        <dbReference type="PROSITE-ProRule" id="PRU10061"/>
    </source>
</evidence>
<gene>
    <name evidence="9" type="primary">xylI</name>
    <name evidence="9" type="ORF">STSP1_01427</name>
</gene>